<evidence type="ECO:0000256" key="1">
    <source>
        <dbReference type="SAM" id="MobiDB-lite"/>
    </source>
</evidence>
<protein>
    <submittedName>
        <fullName evidence="2">Uncharacterized protein</fullName>
    </submittedName>
</protein>
<evidence type="ECO:0000313" key="2">
    <source>
        <dbReference type="EMBL" id="CAG9856597.1"/>
    </source>
</evidence>
<organism evidence="2 3">
    <name type="scientific">Phyllotreta striolata</name>
    <name type="common">Striped flea beetle</name>
    <name type="synonym">Crioceris striolata</name>
    <dbReference type="NCBI Taxonomy" id="444603"/>
    <lineage>
        <taxon>Eukaryota</taxon>
        <taxon>Metazoa</taxon>
        <taxon>Ecdysozoa</taxon>
        <taxon>Arthropoda</taxon>
        <taxon>Hexapoda</taxon>
        <taxon>Insecta</taxon>
        <taxon>Pterygota</taxon>
        <taxon>Neoptera</taxon>
        <taxon>Endopterygota</taxon>
        <taxon>Coleoptera</taxon>
        <taxon>Polyphaga</taxon>
        <taxon>Cucujiformia</taxon>
        <taxon>Chrysomeloidea</taxon>
        <taxon>Chrysomelidae</taxon>
        <taxon>Galerucinae</taxon>
        <taxon>Alticini</taxon>
        <taxon>Phyllotreta</taxon>
    </lineage>
</organism>
<proteinExistence type="predicted"/>
<dbReference type="Proteomes" id="UP001153712">
    <property type="component" value="Chromosome 12"/>
</dbReference>
<evidence type="ECO:0000313" key="3">
    <source>
        <dbReference type="Proteomes" id="UP001153712"/>
    </source>
</evidence>
<feature type="region of interest" description="Disordered" evidence="1">
    <location>
        <begin position="64"/>
        <end position="83"/>
    </location>
</feature>
<reference evidence="2" key="1">
    <citation type="submission" date="2022-01" db="EMBL/GenBank/DDBJ databases">
        <authorList>
            <person name="King R."/>
        </authorList>
    </citation>
    <scope>NUCLEOTIDE SEQUENCE</scope>
</reference>
<sequence>MPKNPCKGCNICKKTRPKSPCQTQKKPKSPPCPKPSSPSCPKASPSPCQCPPPPPCKCPPPPPCPAPPASPAPPKPKDSGSSCCDCDCGVSGGGGGGIMWKIFNVSNIVYLGLTGACIYVYDQNQEFFRENFKKIQDKINEYKKK</sequence>
<gene>
    <name evidence="2" type="ORF">PHYEVI_LOCUS3017</name>
</gene>
<keyword evidence="3" id="KW-1185">Reference proteome</keyword>
<feature type="compositionally biased region" description="Pro residues" evidence="1">
    <location>
        <begin position="64"/>
        <end position="74"/>
    </location>
</feature>
<dbReference type="EMBL" id="OU900105">
    <property type="protein sequence ID" value="CAG9856597.1"/>
    <property type="molecule type" value="Genomic_DNA"/>
</dbReference>
<name>A0A9N9XLK6_PHYSR</name>
<accession>A0A9N9XLK6</accession>
<feature type="region of interest" description="Disordered" evidence="1">
    <location>
        <begin position="1"/>
        <end position="54"/>
    </location>
</feature>
<dbReference type="AlphaFoldDB" id="A0A9N9XLK6"/>
<feature type="compositionally biased region" description="Pro residues" evidence="1">
    <location>
        <begin position="29"/>
        <end position="38"/>
    </location>
</feature>